<dbReference type="Pfam" id="PF08592">
    <property type="entry name" value="Anthrone_oxy"/>
    <property type="match status" value="1"/>
</dbReference>
<dbReference type="RefSeq" id="WP_065920809.1">
    <property type="nucleotide sequence ID" value="NZ_CP016793.1"/>
</dbReference>
<name>A0A1B2HXQ4_9PSEU</name>
<keyword evidence="1" id="KW-1133">Transmembrane helix</keyword>
<dbReference type="KEGG" id="led:BBK82_04410"/>
<reference evidence="2 3" key="1">
    <citation type="submission" date="2016-07" db="EMBL/GenBank/DDBJ databases">
        <title>Complete genome sequence of the Lentzea guizhouensis DHS C013.</title>
        <authorList>
            <person name="Cao C."/>
        </authorList>
    </citation>
    <scope>NUCLEOTIDE SEQUENCE [LARGE SCALE GENOMIC DNA]</scope>
    <source>
        <strain evidence="2 3">DHS C013</strain>
    </source>
</reference>
<feature type="transmembrane region" description="Helical" evidence="1">
    <location>
        <begin position="6"/>
        <end position="31"/>
    </location>
</feature>
<evidence type="ECO:0000313" key="3">
    <source>
        <dbReference type="Proteomes" id="UP000093053"/>
    </source>
</evidence>
<protein>
    <recommendedName>
        <fullName evidence="4">DUF1772 domain-containing protein</fullName>
    </recommendedName>
</protein>
<proteinExistence type="predicted"/>
<accession>A0A1B2HXQ4</accession>
<dbReference type="InterPro" id="IPR013901">
    <property type="entry name" value="Anthrone_oxy"/>
</dbReference>
<feature type="transmembrane region" description="Helical" evidence="1">
    <location>
        <begin position="77"/>
        <end position="95"/>
    </location>
</feature>
<evidence type="ECO:0000313" key="2">
    <source>
        <dbReference type="EMBL" id="ANZ42483.1"/>
    </source>
</evidence>
<dbReference type="OrthoDB" id="428263at2"/>
<keyword evidence="1" id="KW-0812">Transmembrane</keyword>
<dbReference type="AlphaFoldDB" id="A0A1B2HXQ4"/>
<gene>
    <name evidence="2" type="ORF">BBK82_04410</name>
</gene>
<organism evidence="2 3">
    <name type="scientific">Lentzea guizhouensis</name>
    <dbReference type="NCBI Taxonomy" id="1586287"/>
    <lineage>
        <taxon>Bacteria</taxon>
        <taxon>Bacillati</taxon>
        <taxon>Actinomycetota</taxon>
        <taxon>Actinomycetes</taxon>
        <taxon>Pseudonocardiales</taxon>
        <taxon>Pseudonocardiaceae</taxon>
        <taxon>Lentzea</taxon>
    </lineage>
</organism>
<evidence type="ECO:0000256" key="1">
    <source>
        <dbReference type="SAM" id="Phobius"/>
    </source>
</evidence>
<keyword evidence="3" id="KW-1185">Reference proteome</keyword>
<sequence length="136" mass="14952">MEITTLIAAAASGLMAGTFFAFSVAVMPGLADLSAEHARAAMRRMNVRIQNPVFLLLFVGNVVLCGIEVFQGRYVGGLLYIVGAFVLTMVVNVPMNNRLERTDDAYWPEYLRRWTLWNHVRGVACLASTVTLSLGL</sequence>
<feature type="transmembrane region" description="Helical" evidence="1">
    <location>
        <begin position="52"/>
        <end position="71"/>
    </location>
</feature>
<evidence type="ECO:0008006" key="4">
    <source>
        <dbReference type="Google" id="ProtNLM"/>
    </source>
</evidence>
<dbReference type="Proteomes" id="UP000093053">
    <property type="component" value="Chromosome"/>
</dbReference>
<keyword evidence="1" id="KW-0472">Membrane</keyword>
<dbReference type="EMBL" id="CP016793">
    <property type="protein sequence ID" value="ANZ42483.1"/>
    <property type="molecule type" value="Genomic_DNA"/>
</dbReference>